<dbReference type="SUPFAM" id="SSF56784">
    <property type="entry name" value="HAD-like"/>
    <property type="match status" value="1"/>
</dbReference>
<dbReference type="GO" id="GO:0005737">
    <property type="term" value="C:cytoplasm"/>
    <property type="evidence" value="ECO:0007669"/>
    <property type="project" value="UniProtKB-SubCell"/>
</dbReference>
<evidence type="ECO:0000256" key="6">
    <source>
        <dbReference type="ARBA" id="ARBA00023277"/>
    </source>
</evidence>
<evidence type="ECO:0000256" key="5">
    <source>
        <dbReference type="ARBA" id="ARBA00022801"/>
    </source>
</evidence>
<dbReference type="CDD" id="cd07503">
    <property type="entry name" value="HAD_HisB-N"/>
    <property type="match status" value="1"/>
</dbReference>
<dbReference type="STRING" id="37658.SAMN05661086_03092"/>
<keyword evidence="10" id="KW-1185">Reference proteome</keyword>
<evidence type="ECO:0000313" key="10">
    <source>
        <dbReference type="Proteomes" id="UP000199659"/>
    </source>
</evidence>
<protein>
    <recommendedName>
        <fullName evidence="7">D,D-heptose 1,7-bisphosphate phosphatase</fullName>
    </recommendedName>
</protein>
<accession>A0A1I6L6M2</accession>
<dbReference type="Proteomes" id="UP000199659">
    <property type="component" value="Unassembled WGS sequence"/>
</dbReference>
<dbReference type="GO" id="GO:0016853">
    <property type="term" value="F:isomerase activity"/>
    <property type="evidence" value="ECO:0007669"/>
    <property type="project" value="UniProtKB-KW"/>
</dbReference>
<dbReference type="GO" id="GO:0046872">
    <property type="term" value="F:metal ion binding"/>
    <property type="evidence" value="ECO:0007669"/>
    <property type="project" value="UniProtKB-KW"/>
</dbReference>
<dbReference type="RefSeq" id="WP_092562698.1">
    <property type="nucleotide sequence ID" value="NZ_FOYZ01000014.1"/>
</dbReference>
<sequence length="377" mass="41761">MIIEKSDKGGVSIEGLVYDYEKELAKVADTINVTEFEAVKKRIIHSIIQGKNIFLLGDGINSAIADHFAVDITKNVGIALGNNGLRVQAISMNQPMPLVTALANDVSQDMVYAEMLRLFAVPGDLLMIFSNEFSSESIENARKYAYEHGIKIVSISGEESCKSLTPAHAVLKIKSDNPFIIQDILLFLTHTLTDCLKEEIKYPVVFLDRDGVINVDSPDYIKSIEEFRLIEGVPEAIKLLNLNGYAVVVITNQSIIGRGMVKEKQVEEIHQHMKKELFEKGAVINGIYYCPHAPAEHCTCRKPSPQLIQQAFEEMPLARENAYMIGNSGSDIETGLNAGIRTIFIGEPGELGENLQCQNTYAAGNLFDAVTWIIKNR</sequence>
<evidence type="ECO:0000259" key="8">
    <source>
        <dbReference type="PROSITE" id="PS51464"/>
    </source>
</evidence>
<dbReference type="SUPFAM" id="SSF53697">
    <property type="entry name" value="SIS domain"/>
    <property type="match status" value="1"/>
</dbReference>
<evidence type="ECO:0000256" key="4">
    <source>
        <dbReference type="ARBA" id="ARBA00022723"/>
    </source>
</evidence>
<reference evidence="9 10" key="1">
    <citation type="submission" date="2016-10" db="EMBL/GenBank/DDBJ databases">
        <authorList>
            <person name="de Groot N.N."/>
        </authorList>
    </citation>
    <scope>NUCLEOTIDE SEQUENCE [LARGE SCALE GENOMIC DNA]</scope>
    <source>
        <strain evidence="9 10">743A</strain>
    </source>
</reference>
<dbReference type="Gene3D" id="3.40.50.10490">
    <property type="entry name" value="Glucose-6-phosphate isomerase like protein, domain 1"/>
    <property type="match status" value="1"/>
</dbReference>
<dbReference type="InterPro" id="IPR046348">
    <property type="entry name" value="SIS_dom_sf"/>
</dbReference>
<dbReference type="GO" id="GO:0005975">
    <property type="term" value="P:carbohydrate metabolic process"/>
    <property type="evidence" value="ECO:0007669"/>
    <property type="project" value="InterPro"/>
</dbReference>
<keyword evidence="9" id="KW-0413">Isomerase</keyword>
<dbReference type="NCBIfam" id="TIGR01662">
    <property type="entry name" value="HAD-SF-IIIA"/>
    <property type="match status" value="1"/>
</dbReference>
<organism evidence="9 10">
    <name type="scientific">Anaeromicropila populeti</name>
    <dbReference type="NCBI Taxonomy" id="37658"/>
    <lineage>
        <taxon>Bacteria</taxon>
        <taxon>Bacillati</taxon>
        <taxon>Bacillota</taxon>
        <taxon>Clostridia</taxon>
        <taxon>Lachnospirales</taxon>
        <taxon>Lachnospiraceae</taxon>
        <taxon>Anaeromicropila</taxon>
    </lineage>
</organism>
<dbReference type="EMBL" id="FOYZ01000014">
    <property type="protein sequence ID" value="SFR99087.1"/>
    <property type="molecule type" value="Genomic_DNA"/>
</dbReference>
<evidence type="ECO:0000256" key="3">
    <source>
        <dbReference type="ARBA" id="ARBA00022490"/>
    </source>
</evidence>
<dbReference type="InterPro" id="IPR006543">
    <property type="entry name" value="Histidinol-phos"/>
</dbReference>
<dbReference type="Pfam" id="PF13242">
    <property type="entry name" value="Hydrolase_like"/>
    <property type="match status" value="1"/>
</dbReference>
<keyword evidence="5" id="KW-0378">Hydrolase</keyword>
<keyword evidence="4" id="KW-0479">Metal-binding</keyword>
<keyword evidence="6" id="KW-0119">Carbohydrate metabolism</keyword>
<evidence type="ECO:0000256" key="7">
    <source>
        <dbReference type="ARBA" id="ARBA00031828"/>
    </source>
</evidence>
<evidence type="ECO:0000256" key="1">
    <source>
        <dbReference type="ARBA" id="ARBA00004496"/>
    </source>
</evidence>
<dbReference type="OrthoDB" id="9801899at2"/>
<dbReference type="NCBIfam" id="TIGR01656">
    <property type="entry name" value="Histidinol-ppas"/>
    <property type="match status" value="1"/>
</dbReference>
<gene>
    <name evidence="9" type="ORF">SAMN05661086_03092</name>
</gene>
<dbReference type="InterPro" id="IPR036412">
    <property type="entry name" value="HAD-like_sf"/>
</dbReference>
<dbReference type="PROSITE" id="PS51464">
    <property type="entry name" value="SIS"/>
    <property type="match status" value="1"/>
</dbReference>
<dbReference type="GO" id="GO:0097367">
    <property type="term" value="F:carbohydrate derivative binding"/>
    <property type="evidence" value="ECO:0007669"/>
    <property type="project" value="InterPro"/>
</dbReference>
<comment type="similarity">
    <text evidence="2">Belongs to the GmhB family.</text>
</comment>
<evidence type="ECO:0000313" key="9">
    <source>
        <dbReference type="EMBL" id="SFR99087.1"/>
    </source>
</evidence>
<comment type="subcellular location">
    <subcellularLocation>
        <location evidence="1">Cytoplasm</location>
    </subcellularLocation>
</comment>
<dbReference type="PANTHER" id="PTHR42891">
    <property type="entry name" value="D-GLYCERO-BETA-D-MANNO-HEPTOSE-1,7-BISPHOSPHATE 7-PHOSPHATASE"/>
    <property type="match status" value="1"/>
</dbReference>
<dbReference type="AlphaFoldDB" id="A0A1I6L6M2"/>
<dbReference type="InterPro" id="IPR004446">
    <property type="entry name" value="Heptose_bisP_phosphatase"/>
</dbReference>
<feature type="domain" description="SIS" evidence="8">
    <location>
        <begin position="43"/>
        <end position="202"/>
    </location>
</feature>
<name>A0A1I6L6M2_9FIRM</name>
<proteinExistence type="inferred from homology"/>
<dbReference type="GO" id="GO:0016791">
    <property type="term" value="F:phosphatase activity"/>
    <property type="evidence" value="ECO:0007669"/>
    <property type="project" value="InterPro"/>
</dbReference>
<evidence type="ECO:0000256" key="2">
    <source>
        <dbReference type="ARBA" id="ARBA00005628"/>
    </source>
</evidence>
<dbReference type="PANTHER" id="PTHR42891:SF1">
    <property type="entry name" value="D-GLYCERO-BETA-D-MANNO-HEPTOSE-1,7-BISPHOSPHATE 7-PHOSPHATASE"/>
    <property type="match status" value="1"/>
</dbReference>
<dbReference type="Gene3D" id="3.40.50.1000">
    <property type="entry name" value="HAD superfamily/HAD-like"/>
    <property type="match status" value="1"/>
</dbReference>
<dbReference type="Pfam" id="PF13580">
    <property type="entry name" value="SIS_2"/>
    <property type="match status" value="1"/>
</dbReference>
<keyword evidence="3" id="KW-0963">Cytoplasm</keyword>
<dbReference type="InterPro" id="IPR001347">
    <property type="entry name" value="SIS_dom"/>
</dbReference>
<dbReference type="InterPro" id="IPR023214">
    <property type="entry name" value="HAD_sf"/>
</dbReference>
<dbReference type="InterPro" id="IPR006549">
    <property type="entry name" value="HAD-SF_hydro_IIIA"/>
</dbReference>
<dbReference type="GO" id="GO:1901135">
    <property type="term" value="P:carbohydrate derivative metabolic process"/>
    <property type="evidence" value="ECO:0007669"/>
    <property type="project" value="InterPro"/>
</dbReference>